<evidence type="ECO:0000256" key="10">
    <source>
        <dbReference type="ARBA" id="ARBA00023002"/>
    </source>
</evidence>
<evidence type="ECO:0000313" key="17">
    <source>
        <dbReference type="Proteomes" id="UP001152562"/>
    </source>
</evidence>
<dbReference type="InterPro" id="IPR017972">
    <property type="entry name" value="Cyt_P450_CS"/>
</dbReference>
<organism evidence="16 17">
    <name type="scientific">Pieris brassicae</name>
    <name type="common">White butterfly</name>
    <name type="synonym">Large white butterfly</name>
    <dbReference type="NCBI Taxonomy" id="7116"/>
    <lineage>
        <taxon>Eukaryota</taxon>
        <taxon>Metazoa</taxon>
        <taxon>Ecdysozoa</taxon>
        <taxon>Arthropoda</taxon>
        <taxon>Hexapoda</taxon>
        <taxon>Insecta</taxon>
        <taxon>Pterygota</taxon>
        <taxon>Neoptera</taxon>
        <taxon>Endopterygota</taxon>
        <taxon>Lepidoptera</taxon>
        <taxon>Glossata</taxon>
        <taxon>Ditrysia</taxon>
        <taxon>Papilionoidea</taxon>
        <taxon>Pieridae</taxon>
        <taxon>Pierinae</taxon>
        <taxon>Pieris</taxon>
    </lineage>
</organism>
<proteinExistence type="inferred from homology"/>
<gene>
    <name evidence="16" type="ORF">PIBRA_LOCUS3756</name>
</gene>
<keyword evidence="6 14" id="KW-0349">Heme</keyword>
<comment type="cofactor">
    <cofactor evidence="1 14">
        <name>heme</name>
        <dbReference type="ChEBI" id="CHEBI:30413"/>
    </cofactor>
</comment>
<comment type="subcellular location">
    <subcellularLocation>
        <location evidence="4">Endoplasmic reticulum membrane</location>
        <topology evidence="4">Peripheral membrane protein</topology>
    </subcellularLocation>
    <subcellularLocation>
        <location evidence="3">Microsome membrane</location>
        <topology evidence="3">Peripheral membrane protein</topology>
    </subcellularLocation>
</comment>
<evidence type="ECO:0000256" key="6">
    <source>
        <dbReference type="ARBA" id="ARBA00022617"/>
    </source>
</evidence>
<dbReference type="PANTHER" id="PTHR24291:SF189">
    <property type="entry name" value="CYTOCHROME P450 4C3-RELATED"/>
    <property type="match status" value="1"/>
</dbReference>
<name>A0A9P0X925_PIEBR</name>
<keyword evidence="12 15" id="KW-0503">Monooxygenase</keyword>
<dbReference type="InterPro" id="IPR050196">
    <property type="entry name" value="Cytochrome_P450_Monoox"/>
</dbReference>
<evidence type="ECO:0000256" key="5">
    <source>
        <dbReference type="ARBA" id="ARBA00010617"/>
    </source>
</evidence>
<evidence type="ECO:0000256" key="7">
    <source>
        <dbReference type="ARBA" id="ARBA00022723"/>
    </source>
</evidence>
<dbReference type="GO" id="GO:0004497">
    <property type="term" value="F:monooxygenase activity"/>
    <property type="evidence" value="ECO:0007669"/>
    <property type="project" value="UniProtKB-KW"/>
</dbReference>
<evidence type="ECO:0000256" key="3">
    <source>
        <dbReference type="ARBA" id="ARBA00004174"/>
    </source>
</evidence>
<dbReference type="Proteomes" id="UP001152562">
    <property type="component" value="Unassembled WGS sequence"/>
</dbReference>
<sequence length="502" mass="57896">MILWIFCFLPIICYGIFRFKRRQLYRVANKVTGTEDDIAFFGIAPYLIGGSERAMFKLQEYSYVTTSVGGFAKAWVGPLLYYMVTDAEKVEVILKQHLEKDNILRFIRFAIGYASIFAPVSIWRPRRKIAVPSFSPKIISNFVDVFARESHKLAHKLKPTVGKGPFKIWKHLNAYSLDAVMETAMGVHVNAQENHDNPILTATNRILDYVSERIFKLWLQPDWLYKWFPQHEKLVYYCKVLHDYTDEIIENKRLQVAEREIATAKGTNQSHQPLNFLDLLINLSGGEKGYSNLELREEVMTFIIAAMDTSAVSMGFTLMLLAKYPEAQQKVFEELDTVFGKSDRLLEKDDLPKLQYLERVIKEALRLYPSVPIIIRTTTEDVVAFKENMTLLKGSGIIVSIWGIHRNPKYWGPDAHCFNPDRFLPERMEGVPSCAFIPFSHGPRNCLGYQYAMMSMKTVLSSILRRYRVVGEPEAGPIPHIRVRMEIMLKPIDGFEVTLEER</sequence>
<evidence type="ECO:0000256" key="14">
    <source>
        <dbReference type="PIRSR" id="PIRSR602401-1"/>
    </source>
</evidence>
<evidence type="ECO:0000256" key="11">
    <source>
        <dbReference type="ARBA" id="ARBA00023004"/>
    </source>
</evidence>
<dbReference type="SUPFAM" id="SSF48264">
    <property type="entry name" value="Cytochrome P450"/>
    <property type="match status" value="1"/>
</dbReference>
<keyword evidence="8" id="KW-0256">Endoplasmic reticulum</keyword>
<dbReference type="InterPro" id="IPR036396">
    <property type="entry name" value="Cyt_P450_sf"/>
</dbReference>
<dbReference type="InterPro" id="IPR002401">
    <property type="entry name" value="Cyt_P450_E_grp-I"/>
</dbReference>
<keyword evidence="9" id="KW-0492">Microsome</keyword>
<feature type="binding site" description="axial binding residue" evidence="14">
    <location>
        <position position="446"/>
    </location>
    <ligand>
        <name>heme</name>
        <dbReference type="ChEBI" id="CHEBI:30413"/>
    </ligand>
    <ligandPart>
        <name>Fe</name>
        <dbReference type="ChEBI" id="CHEBI:18248"/>
    </ligandPart>
</feature>
<dbReference type="Pfam" id="PF00067">
    <property type="entry name" value="p450"/>
    <property type="match status" value="1"/>
</dbReference>
<evidence type="ECO:0000256" key="12">
    <source>
        <dbReference type="ARBA" id="ARBA00023033"/>
    </source>
</evidence>
<comment type="function">
    <text evidence="2">May be involved in the metabolism of insect hormones and in the breakdown of synthetic insecticides.</text>
</comment>
<accession>A0A9P0X925</accession>
<evidence type="ECO:0008006" key="18">
    <source>
        <dbReference type="Google" id="ProtNLM"/>
    </source>
</evidence>
<keyword evidence="10 15" id="KW-0560">Oxidoreductase</keyword>
<dbReference type="PRINTS" id="PR00463">
    <property type="entry name" value="EP450I"/>
</dbReference>
<evidence type="ECO:0000256" key="13">
    <source>
        <dbReference type="ARBA" id="ARBA00023136"/>
    </source>
</evidence>
<dbReference type="PANTHER" id="PTHR24291">
    <property type="entry name" value="CYTOCHROME P450 FAMILY 4"/>
    <property type="match status" value="1"/>
</dbReference>
<evidence type="ECO:0000256" key="2">
    <source>
        <dbReference type="ARBA" id="ARBA00003690"/>
    </source>
</evidence>
<dbReference type="OrthoDB" id="1470350at2759"/>
<evidence type="ECO:0000256" key="8">
    <source>
        <dbReference type="ARBA" id="ARBA00022824"/>
    </source>
</evidence>
<keyword evidence="13" id="KW-0472">Membrane</keyword>
<keyword evidence="11 14" id="KW-0408">Iron</keyword>
<dbReference type="EMBL" id="CALOZG010000004">
    <property type="protein sequence ID" value="CAH4020121.1"/>
    <property type="molecule type" value="Genomic_DNA"/>
</dbReference>
<dbReference type="AlphaFoldDB" id="A0A9P0X925"/>
<reference evidence="16" key="1">
    <citation type="submission" date="2022-05" db="EMBL/GenBank/DDBJ databases">
        <authorList>
            <person name="Okamura Y."/>
        </authorList>
    </citation>
    <scope>NUCLEOTIDE SEQUENCE</scope>
</reference>
<keyword evidence="17" id="KW-1185">Reference proteome</keyword>
<keyword evidence="7 14" id="KW-0479">Metal-binding</keyword>
<dbReference type="PRINTS" id="PR00385">
    <property type="entry name" value="P450"/>
</dbReference>
<evidence type="ECO:0000256" key="15">
    <source>
        <dbReference type="RuleBase" id="RU000461"/>
    </source>
</evidence>
<dbReference type="PROSITE" id="PS00086">
    <property type="entry name" value="CYTOCHROME_P450"/>
    <property type="match status" value="1"/>
</dbReference>
<dbReference type="GO" id="GO:0005789">
    <property type="term" value="C:endoplasmic reticulum membrane"/>
    <property type="evidence" value="ECO:0007669"/>
    <property type="project" value="UniProtKB-SubCell"/>
</dbReference>
<evidence type="ECO:0000256" key="4">
    <source>
        <dbReference type="ARBA" id="ARBA00004406"/>
    </source>
</evidence>
<dbReference type="Gene3D" id="1.10.630.10">
    <property type="entry name" value="Cytochrome P450"/>
    <property type="match status" value="1"/>
</dbReference>
<dbReference type="GO" id="GO:0005506">
    <property type="term" value="F:iron ion binding"/>
    <property type="evidence" value="ECO:0007669"/>
    <property type="project" value="InterPro"/>
</dbReference>
<dbReference type="CDD" id="cd20628">
    <property type="entry name" value="CYP4"/>
    <property type="match status" value="1"/>
</dbReference>
<comment type="caution">
    <text evidence="16">The sequence shown here is derived from an EMBL/GenBank/DDBJ whole genome shotgun (WGS) entry which is preliminary data.</text>
</comment>
<dbReference type="GO" id="GO:0016705">
    <property type="term" value="F:oxidoreductase activity, acting on paired donors, with incorporation or reduction of molecular oxygen"/>
    <property type="evidence" value="ECO:0007669"/>
    <property type="project" value="InterPro"/>
</dbReference>
<dbReference type="GO" id="GO:0020037">
    <property type="term" value="F:heme binding"/>
    <property type="evidence" value="ECO:0007669"/>
    <property type="project" value="InterPro"/>
</dbReference>
<evidence type="ECO:0000256" key="9">
    <source>
        <dbReference type="ARBA" id="ARBA00022848"/>
    </source>
</evidence>
<evidence type="ECO:0000313" key="16">
    <source>
        <dbReference type="EMBL" id="CAH4020121.1"/>
    </source>
</evidence>
<comment type="similarity">
    <text evidence="5 15">Belongs to the cytochrome P450 family.</text>
</comment>
<dbReference type="InterPro" id="IPR001128">
    <property type="entry name" value="Cyt_P450"/>
</dbReference>
<evidence type="ECO:0000256" key="1">
    <source>
        <dbReference type="ARBA" id="ARBA00001971"/>
    </source>
</evidence>
<protein>
    <recommendedName>
        <fullName evidence="18">Cytochrome P450</fullName>
    </recommendedName>
</protein>